<evidence type="ECO:0000313" key="1">
    <source>
        <dbReference type="EMBL" id="MBA0870616.1"/>
    </source>
</evidence>
<comment type="caution">
    <text evidence="1">The sequence shown here is derived from an EMBL/GenBank/DDBJ whole genome shotgun (WGS) entry which is preliminary data.</text>
</comment>
<proteinExistence type="predicted"/>
<gene>
    <name evidence="1" type="ORF">Goshw_014869</name>
</gene>
<protein>
    <submittedName>
        <fullName evidence="1">Uncharacterized protein</fullName>
    </submittedName>
</protein>
<dbReference type="AlphaFoldDB" id="A0A7J9MIM6"/>
<reference evidence="1 2" key="1">
    <citation type="journal article" date="2019" name="Genome Biol. Evol.">
        <title>Insights into the evolution of the New World diploid cottons (Gossypium, subgenus Houzingenia) based on genome sequencing.</title>
        <authorList>
            <person name="Grover C.E."/>
            <person name="Arick M.A. 2nd"/>
            <person name="Thrash A."/>
            <person name="Conover J.L."/>
            <person name="Sanders W.S."/>
            <person name="Peterson D.G."/>
            <person name="Frelichowski J.E."/>
            <person name="Scheffler J.A."/>
            <person name="Scheffler B.E."/>
            <person name="Wendel J.F."/>
        </authorList>
    </citation>
    <scope>NUCLEOTIDE SEQUENCE [LARGE SCALE GENOMIC DNA]</scope>
    <source>
        <strain evidence="1">1</strain>
        <tissue evidence="1">Leaf</tissue>
    </source>
</reference>
<accession>A0A7J9MIM6</accession>
<keyword evidence="2" id="KW-1185">Reference proteome</keyword>
<sequence>MDGIRAGRLRCARLMRGLTMPSKTRH</sequence>
<organism evidence="1 2">
    <name type="scientific">Gossypium schwendimanii</name>
    <name type="common">Cotton</name>
    <dbReference type="NCBI Taxonomy" id="34291"/>
    <lineage>
        <taxon>Eukaryota</taxon>
        <taxon>Viridiplantae</taxon>
        <taxon>Streptophyta</taxon>
        <taxon>Embryophyta</taxon>
        <taxon>Tracheophyta</taxon>
        <taxon>Spermatophyta</taxon>
        <taxon>Magnoliopsida</taxon>
        <taxon>eudicotyledons</taxon>
        <taxon>Gunneridae</taxon>
        <taxon>Pentapetalae</taxon>
        <taxon>rosids</taxon>
        <taxon>malvids</taxon>
        <taxon>Malvales</taxon>
        <taxon>Malvaceae</taxon>
        <taxon>Malvoideae</taxon>
        <taxon>Gossypium</taxon>
    </lineage>
</organism>
<dbReference type="Proteomes" id="UP000593576">
    <property type="component" value="Unassembled WGS sequence"/>
</dbReference>
<dbReference type="EMBL" id="JABFAF010000011">
    <property type="protein sequence ID" value="MBA0870616.1"/>
    <property type="molecule type" value="Genomic_DNA"/>
</dbReference>
<name>A0A7J9MIM6_GOSSC</name>
<evidence type="ECO:0000313" key="2">
    <source>
        <dbReference type="Proteomes" id="UP000593576"/>
    </source>
</evidence>